<accession>A0ABY7G4F9</accession>
<evidence type="ECO:0000313" key="1">
    <source>
        <dbReference type="EMBL" id="WAR29055.1"/>
    </source>
</evidence>
<dbReference type="EMBL" id="CP111027">
    <property type="protein sequence ID" value="WAR29055.1"/>
    <property type="molecule type" value="Genomic_DNA"/>
</dbReference>
<protein>
    <submittedName>
        <fullName evidence="1">Uncharacterized protein</fullName>
    </submittedName>
</protein>
<dbReference type="Proteomes" id="UP001164746">
    <property type="component" value="Chromosome 16"/>
</dbReference>
<evidence type="ECO:0000313" key="2">
    <source>
        <dbReference type="Proteomes" id="UP001164746"/>
    </source>
</evidence>
<reference evidence="1" key="1">
    <citation type="submission" date="2022-11" db="EMBL/GenBank/DDBJ databases">
        <title>Centuries of genome instability and evolution in soft-shell clam transmissible cancer (bioRxiv).</title>
        <authorList>
            <person name="Hart S.F.M."/>
            <person name="Yonemitsu M.A."/>
            <person name="Giersch R.M."/>
            <person name="Beal B.F."/>
            <person name="Arriagada G."/>
            <person name="Davis B.W."/>
            <person name="Ostrander E.A."/>
            <person name="Goff S.P."/>
            <person name="Metzger M.J."/>
        </authorList>
    </citation>
    <scope>NUCLEOTIDE SEQUENCE</scope>
    <source>
        <strain evidence="1">MELC-2E11</strain>
        <tissue evidence="1">Siphon/mantle</tissue>
    </source>
</reference>
<gene>
    <name evidence="1" type="ORF">MAR_002623</name>
</gene>
<keyword evidence="2" id="KW-1185">Reference proteome</keyword>
<organism evidence="1 2">
    <name type="scientific">Mya arenaria</name>
    <name type="common">Soft-shell clam</name>
    <dbReference type="NCBI Taxonomy" id="6604"/>
    <lineage>
        <taxon>Eukaryota</taxon>
        <taxon>Metazoa</taxon>
        <taxon>Spiralia</taxon>
        <taxon>Lophotrochozoa</taxon>
        <taxon>Mollusca</taxon>
        <taxon>Bivalvia</taxon>
        <taxon>Autobranchia</taxon>
        <taxon>Heteroconchia</taxon>
        <taxon>Euheterodonta</taxon>
        <taxon>Imparidentia</taxon>
        <taxon>Neoheterodontei</taxon>
        <taxon>Myida</taxon>
        <taxon>Myoidea</taxon>
        <taxon>Myidae</taxon>
        <taxon>Mya</taxon>
    </lineage>
</organism>
<feature type="non-terminal residue" evidence="1">
    <location>
        <position position="87"/>
    </location>
</feature>
<proteinExistence type="predicted"/>
<name>A0ABY7G4F9_MYAAR</name>
<sequence length="87" mass="9463">MSMSPMSRRSLTGTGNKCSICCNSTLCNNNCDPTTNVHATIHQYMPPVPTLDPCLDLHPDCARITDCASVWAKLNCPGMCNTDGCRR</sequence>